<feature type="transmembrane region" description="Helical" evidence="7">
    <location>
        <begin position="490"/>
        <end position="509"/>
    </location>
</feature>
<feature type="transmembrane region" description="Helical" evidence="7">
    <location>
        <begin position="529"/>
        <end position="551"/>
    </location>
</feature>
<proteinExistence type="inferred from homology"/>
<feature type="transmembrane region" description="Helical" evidence="7">
    <location>
        <begin position="365"/>
        <end position="387"/>
    </location>
</feature>
<keyword evidence="9" id="KW-1185">Reference proteome</keyword>
<feature type="transmembrane region" description="Helical" evidence="7">
    <location>
        <begin position="143"/>
        <end position="162"/>
    </location>
</feature>
<evidence type="ECO:0000313" key="9">
    <source>
        <dbReference type="Proteomes" id="UP001289374"/>
    </source>
</evidence>
<organism evidence="8 9">
    <name type="scientific">Sesamum angolense</name>
    <dbReference type="NCBI Taxonomy" id="2727404"/>
    <lineage>
        <taxon>Eukaryota</taxon>
        <taxon>Viridiplantae</taxon>
        <taxon>Streptophyta</taxon>
        <taxon>Embryophyta</taxon>
        <taxon>Tracheophyta</taxon>
        <taxon>Spermatophyta</taxon>
        <taxon>Magnoliopsida</taxon>
        <taxon>eudicotyledons</taxon>
        <taxon>Gunneridae</taxon>
        <taxon>Pentapetalae</taxon>
        <taxon>asterids</taxon>
        <taxon>lamiids</taxon>
        <taxon>Lamiales</taxon>
        <taxon>Pedaliaceae</taxon>
        <taxon>Sesamum</taxon>
    </lineage>
</organism>
<evidence type="ECO:0000256" key="4">
    <source>
        <dbReference type="ARBA" id="ARBA00022989"/>
    </source>
</evidence>
<dbReference type="Gene3D" id="1.20.1250.20">
    <property type="entry name" value="MFS general substrate transporter like domains"/>
    <property type="match status" value="1"/>
</dbReference>
<comment type="subcellular location">
    <subcellularLocation>
        <location evidence="1">Membrane</location>
        <topology evidence="1">Multi-pass membrane protein</topology>
    </subcellularLocation>
</comment>
<evidence type="ECO:0000256" key="1">
    <source>
        <dbReference type="ARBA" id="ARBA00004141"/>
    </source>
</evidence>
<evidence type="ECO:0000256" key="7">
    <source>
        <dbReference type="SAM" id="Phobius"/>
    </source>
</evidence>
<dbReference type="AlphaFoldDB" id="A0AAE1XCB4"/>
<reference evidence="8" key="1">
    <citation type="submission" date="2020-06" db="EMBL/GenBank/DDBJ databases">
        <authorList>
            <person name="Li T."/>
            <person name="Hu X."/>
            <person name="Zhang T."/>
            <person name="Song X."/>
            <person name="Zhang H."/>
            <person name="Dai N."/>
            <person name="Sheng W."/>
            <person name="Hou X."/>
            <person name="Wei L."/>
        </authorList>
    </citation>
    <scope>NUCLEOTIDE SEQUENCE</scope>
    <source>
        <strain evidence="8">K16</strain>
        <tissue evidence="8">Leaf</tissue>
    </source>
</reference>
<feature type="transmembrane region" description="Helical" evidence="7">
    <location>
        <begin position="183"/>
        <end position="206"/>
    </location>
</feature>
<feature type="transmembrane region" description="Helical" evidence="7">
    <location>
        <begin position="20"/>
        <end position="37"/>
    </location>
</feature>
<dbReference type="InterPro" id="IPR018456">
    <property type="entry name" value="PTR2_symporter_CS"/>
</dbReference>
<dbReference type="InterPro" id="IPR000109">
    <property type="entry name" value="POT_fam"/>
</dbReference>
<feature type="transmembrane region" description="Helical" evidence="7">
    <location>
        <begin position="408"/>
        <end position="426"/>
    </location>
</feature>
<feature type="transmembrane region" description="Helical" evidence="7">
    <location>
        <begin position="446"/>
        <end position="469"/>
    </location>
</feature>
<dbReference type="InterPro" id="IPR036259">
    <property type="entry name" value="MFS_trans_sf"/>
</dbReference>
<reference evidence="8" key="2">
    <citation type="journal article" date="2024" name="Plant">
        <title>Genomic evolution and insights into agronomic trait innovations of Sesamum species.</title>
        <authorList>
            <person name="Miao H."/>
            <person name="Wang L."/>
            <person name="Qu L."/>
            <person name="Liu H."/>
            <person name="Sun Y."/>
            <person name="Le M."/>
            <person name="Wang Q."/>
            <person name="Wei S."/>
            <person name="Zheng Y."/>
            <person name="Lin W."/>
            <person name="Duan Y."/>
            <person name="Cao H."/>
            <person name="Xiong S."/>
            <person name="Wang X."/>
            <person name="Wei L."/>
            <person name="Li C."/>
            <person name="Ma Q."/>
            <person name="Ju M."/>
            <person name="Zhao R."/>
            <person name="Li G."/>
            <person name="Mu C."/>
            <person name="Tian Q."/>
            <person name="Mei H."/>
            <person name="Zhang T."/>
            <person name="Gao T."/>
            <person name="Zhang H."/>
        </authorList>
    </citation>
    <scope>NUCLEOTIDE SEQUENCE</scope>
    <source>
        <strain evidence="8">K16</strain>
    </source>
</reference>
<comment type="similarity">
    <text evidence="6">Belongs to the major facilitator superfamily. Phosphate:H(+) symporter (TC 2.A.1.9) family.</text>
</comment>
<dbReference type="EMBL" id="JACGWL010000002">
    <property type="protein sequence ID" value="KAK4408897.1"/>
    <property type="molecule type" value="Genomic_DNA"/>
</dbReference>
<evidence type="ECO:0000256" key="6">
    <source>
        <dbReference type="ARBA" id="ARBA00044504"/>
    </source>
</evidence>
<dbReference type="PROSITE" id="PS01022">
    <property type="entry name" value="PTR2_1"/>
    <property type="match status" value="1"/>
</dbReference>
<evidence type="ECO:0000256" key="2">
    <source>
        <dbReference type="ARBA" id="ARBA00005982"/>
    </source>
</evidence>
<gene>
    <name evidence="8" type="ORF">Sango_0470700</name>
</gene>
<dbReference type="GO" id="GO:0006857">
    <property type="term" value="P:oligopeptide transport"/>
    <property type="evidence" value="ECO:0007669"/>
    <property type="project" value="InterPro"/>
</dbReference>
<feature type="transmembrane region" description="Helical" evidence="7">
    <location>
        <begin position="212"/>
        <end position="233"/>
    </location>
</feature>
<keyword evidence="4 7" id="KW-1133">Transmembrane helix</keyword>
<dbReference type="PANTHER" id="PTHR11654">
    <property type="entry name" value="OLIGOPEPTIDE TRANSPORTER-RELATED"/>
    <property type="match status" value="1"/>
</dbReference>
<dbReference type="GO" id="GO:0022857">
    <property type="term" value="F:transmembrane transporter activity"/>
    <property type="evidence" value="ECO:0007669"/>
    <property type="project" value="InterPro"/>
</dbReference>
<evidence type="ECO:0000256" key="5">
    <source>
        <dbReference type="ARBA" id="ARBA00023136"/>
    </source>
</evidence>
<evidence type="ECO:0000256" key="3">
    <source>
        <dbReference type="ARBA" id="ARBA00022692"/>
    </source>
</evidence>
<evidence type="ECO:0000313" key="8">
    <source>
        <dbReference type="EMBL" id="KAK4408897.1"/>
    </source>
</evidence>
<comment type="similarity">
    <text evidence="2">Belongs to the major facilitator superfamily. Proton-dependent oligopeptide transporter (POT/PTR) (TC 2.A.17) family.</text>
</comment>
<feature type="transmembrane region" description="Helical" evidence="7">
    <location>
        <begin position="100"/>
        <end position="123"/>
    </location>
</feature>
<dbReference type="SUPFAM" id="SSF103473">
    <property type="entry name" value="MFS general substrate transporter"/>
    <property type="match status" value="1"/>
</dbReference>
<keyword evidence="3 7" id="KW-0812">Transmembrane</keyword>
<dbReference type="Pfam" id="PF00854">
    <property type="entry name" value="PTR2"/>
    <property type="match status" value="1"/>
</dbReference>
<protein>
    <submittedName>
        <fullName evidence="8">Protein NRT1/ PTR FAMILY 2.6</fullName>
    </submittedName>
</protein>
<feature type="transmembrane region" description="Helical" evidence="7">
    <location>
        <begin position="44"/>
        <end position="62"/>
    </location>
</feature>
<sequence>MDSSEEAARPPVRSGRGGWITFPFIIGFFPVSSTPIHENRDDGWLTLAAGGWIANLIVYLIQEFNIKSISAAKIYNVVNGSITMFPIIGAILADSFVGCFSVIWFSSLISLLGTLLLVLTAAISHLRPPSCEDGSNACRYPSHLQFAVLYLGLALASLGNAGTRFTIAPMGADQFNNPKSQGIFFNWYIFTMYTATVVSSTAIVYVEDNVGWAWGFGLCAVANVLGLAVFLSGSRFYHLVKPKGSPFRRLASVVVGAISKRRMALSDQTEDYYHDLNVHAKCPTHFFRFLNRAALRSTEEDTNQDGSITTPWKPCTVQQVEDLKSLIRIFPLWSTGLFLCTPLAIQLSLATLQALSMDRRLGPRFHVPAGSMSVFILISTSISIFLIDRLFFPLWEKLTHRPPKLLQRIGIGHTLTIISMAVSAVVESKRLKIARSDDLQNETDAVVPMSALWLVPQLAIAGIGEAFHFPGQVALYYQEFPESLKSTSTAAVAMFIGIAFYISNAIIDLIRRATGWLPDDINKGRLDNVYWFCCILGGLNFGYYLVCASLYKYQNVEKSADGCSKS</sequence>
<accession>A0AAE1XCB4</accession>
<keyword evidence="5 7" id="KW-0472">Membrane</keyword>
<dbReference type="CDD" id="cd17416">
    <property type="entry name" value="MFS_NPF1_2"/>
    <property type="match status" value="1"/>
</dbReference>
<name>A0AAE1XCB4_9LAMI</name>
<dbReference type="GO" id="GO:0016020">
    <property type="term" value="C:membrane"/>
    <property type="evidence" value="ECO:0007669"/>
    <property type="project" value="UniProtKB-SubCell"/>
</dbReference>
<feature type="transmembrane region" description="Helical" evidence="7">
    <location>
        <begin position="74"/>
        <end position="93"/>
    </location>
</feature>
<dbReference type="Proteomes" id="UP001289374">
    <property type="component" value="Unassembled WGS sequence"/>
</dbReference>
<feature type="transmembrane region" description="Helical" evidence="7">
    <location>
        <begin position="326"/>
        <end position="345"/>
    </location>
</feature>
<comment type="caution">
    <text evidence="8">The sequence shown here is derived from an EMBL/GenBank/DDBJ whole genome shotgun (WGS) entry which is preliminary data.</text>
</comment>